<protein>
    <submittedName>
        <fullName evidence="2">Ketosteroid isomerase-related protein</fullName>
    </submittedName>
</protein>
<keyword evidence="3" id="KW-1185">Reference proteome</keyword>
<dbReference type="Gene3D" id="3.10.450.50">
    <property type="match status" value="1"/>
</dbReference>
<evidence type="ECO:0000313" key="2">
    <source>
        <dbReference type="EMBL" id="SEG40481.1"/>
    </source>
</evidence>
<sequence>MNSKELVERYFDSVEGRSAAPITDYLAADIRWHLPPAHPFGSVFSGIDGVLGMMAKGAGWLDFATLQIRRHALIWEGDNVVVHFELTAQTCSGEPYLNQYLLRFRCCDAKICEVWEFLDTYCQYRAGLYQQVI</sequence>
<dbReference type="GO" id="GO:0016853">
    <property type="term" value="F:isomerase activity"/>
    <property type="evidence" value="ECO:0007669"/>
    <property type="project" value="UniProtKB-KW"/>
</dbReference>
<dbReference type="AlphaFoldDB" id="A0AAQ1G7R8"/>
<proteinExistence type="predicted"/>
<dbReference type="EMBL" id="FNVE01000006">
    <property type="protein sequence ID" value="SEG40481.1"/>
    <property type="molecule type" value="Genomic_DNA"/>
</dbReference>
<evidence type="ECO:0000259" key="1">
    <source>
        <dbReference type="Pfam" id="PF12680"/>
    </source>
</evidence>
<dbReference type="SUPFAM" id="SSF54427">
    <property type="entry name" value="NTF2-like"/>
    <property type="match status" value="1"/>
</dbReference>
<accession>A0AAQ1G7R8</accession>
<reference evidence="2 3" key="1">
    <citation type="submission" date="2016-10" db="EMBL/GenBank/DDBJ databases">
        <authorList>
            <person name="Varghese N."/>
            <person name="Submissions S."/>
        </authorList>
    </citation>
    <scope>NUCLEOTIDE SEQUENCE [LARGE SCALE GENOMIC DNA]</scope>
    <source>
        <strain evidence="2 3">CECT 8317</strain>
    </source>
</reference>
<dbReference type="InterPro" id="IPR037401">
    <property type="entry name" value="SnoaL-like"/>
</dbReference>
<feature type="domain" description="SnoaL-like" evidence="1">
    <location>
        <begin position="7"/>
        <end position="113"/>
    </location>
</feature>
<gene>
    <name evidence="2" type="ORF">SAMN05216586_106108</name>
</gene>
<evidence type="ECO:0000313" key="3">
    <source>
        <dbReference type="Proteomes" id="UP000243518"/>
    </source>
</evidence>
<keyword evidence="2" id="KW-0413">Isomerase</keyword>
<dbReference type="Proteomes" id="UP000243518">
    <property type="component" value="Unassembled WGS sequence"/>
</dbReference>
<organism evidence="2 3">
    <name type="scientific">Halopseudomonas aestusnigri</name>
    <dbReference type="NCBI Taxonomy" id="857252"/>
    <lineage>
        <taxon>Bacteria</taxon>
        <taxon>Pseudomonadati</taxon>
        <taxon>Pseudomonadota</taxon>
        <taxon>Gammaproteobacteria</taxon>
        <taxon>Pseudomonadales</taxon>
        <taxon>Pseudomonadaceae</taxon>
        <taxon>Halopseudomonas</taxon>
    </lineage>
</organism>
<name>A0AAQ1G7R8_9GAMM</name>
<dbReference type="Pfam" id="PF12680">
    <property type="entry name" value="SnoaL_2"/>
    <property type="match status" value="1"/>
</dbReference>
<dbReference type="InterPro" id="IPR032710">
    <property type="entry name" value="NTF2-like_dom_sf"/>
</dbReference>
<dbReference type="RefSeq" id="WP_088275815.1">
    <property type="nucleotide sequence ID" value="NZ_FNVE01000006.1"/>
</dbReference>
<comment type="caution">
    <text evidence="2">The sequence shown here is derived from an EMBL/GenBank/DDBJ whole genome shotgun (WGS) entry which is preliminary data.</text>
</comment>